<feature type="compositionally biased region" description="Polar residues" evidence="1">
    <location>
        <begin position="760"/>
        <end position="772"/>
    </location>
</feature>
<dbReference type="Pfam" id="PF09481">
    <property type="entry name" value="CRISPR_Cse1"/>
    <property type="match status" value="1"/>
</dbReference>
<evidence type="ECO:0000313" key="3">
    <source>
        <dbReference type="Proteomes" id="UP001432075"/>
    </source>
</evidence>
<organism evidence="2 3">
    <name type="scientific">Streptomyces goshikiensis</name>
    <dbReference type="NCBI Taxonomy" id="1942"/>
    <lineage>
        <taxon>Bacteria</taxon>
        <taxon>Bacillati</taxon>
        <taxon>Actinomycetota</taxon>
        <taxon>Actinomycetes</taxon>
        <taxon>Kitasatosporales</taxon>
        <taxon>Streptomycetaceae</taxon>
        <taxon>Streptomyces</taxon>
    </lineage>
</organism>
<feature type="region of interest" description="Disordered" evidence="1">
    <location>
        <begin position="740"/>
        <end position="772"/>
    </location>
</feature>
<dbReference type="EMBL" id="CP108057">
    <property type="protein sequence ID" value="WUO44357.1"/>
    <property type="molecule type" value="Genomic_DNA"/>
</dbReference>
<evidence type="ECO:0000313" key="2">
    <source>
        <dbReference type="EMBL" id="WUO44357.1"/>
    </source>
</evidence>
<dbReference type="Pfam" id="PF09485">
    <property type="entry name" value="CRISPR_Cse2"/>
    <property type="match status" value="1"/>
</dbReference>
<protein>
    <submittedName>
        <fullName evidence="2">Type I-E CRISPR-associated protein Cse1/CasA</fullName>
    </submittedName>
</protein>
<dbReference type="InterPro" id="IPR013382">
    <property type="entry name" value="CRISPR-assoc_prot_Cse2"/>
</dbReference>
<evidence type="ECO:0000256" key="1">
    <source>
        <dbReference type="SAM" id="MobiDB-lite"/>
    </source>
</evidence>
<feature type="region of interest" description="Disordered" evidence="1">
    <location>
        <begin position="539"/>
        <end position="574"/>
    </location>
</feature>
<gene>
    <name evidence="2" type="ORF">OHU17_00155</name>
</gene>
<reference evidence="2" key="1">
    <citation type="submission" date="2022-10" db="EMBL/GenBank/DDBJ databases">
        <title>The complete genomes of actinobacterial strains from the NBC collection.</title>
        <authorList>
            <person name="Joergensen T.S."/>
            <person name="Alvarez Arevalo M."/>
            <person name="Sterndorff E.B."/>
            <person name="Faurdal D."/>
            <person name="Vuksanovic O."/>
            <person name="Mourched A.-S."/>
            <person name="Charusanti P."/>
            <person name="Shaw S."/>
            <person name="Blin K."/>
            <person name="Weber T."/>
        </authorList>
    </citation>
    <scope>NUCLEOTIDE SEQUENCE</scope>
    <source>
        <strain evidence="2">NBC_00283</strain>
    </source>
</reference>
<dbReference type="InterPro" id="IPR013381">
    <property type="entry name" value="CRISPR-assoc_prot_Cse1"/>
</dbReference>
<name>A0ABZ1RE07_9ACTN</name>
<feature type="compositionally biased region" description="Low complexity" evidence="1">
    <location>
        <begin position="543"/>
        <end position="574"/>
    </location>
</feature>
<dbReference type="Gene3D" id="1.10.132.100">
    <property type="match status" value="1"/>
</dbReference>
<dbReference type="NCBIfam" id="TIGR02548">
    <property type="entry name" value="casB_cse2"/>
    <property type="match status" value="1"/>
</dbReference>
<sequence length="772" mass="83556">MPTLATICSTSESVDRISYDLCRESCITALTIGPDQAKQLAELTIPEVYEQAEDILGLAHISPGVRMALYRLLLGLLYITGVYPRTEREARQWVLQRHPLSEAADVLRSKFKDKLDLFHPVRPFGQNILLAPFMADHGYGPAQLDIERAGNSAQLEDHVHLHHPWRPSPPEALAAMLTKHLYDPGGRMMAQNSWLGRSFTYGALGQGATRVLNLAMGDSLADTLRLNLAPAKRAGTFNFTWTEGCPDRRTFTGDGANLPRRPDGPADLHSWLGRSILLQPAALPDGTVVVDRVLVGAGDLMEELPHALLQDAVLVGGRPQQARAETALWRSASALYAGAGSQDPGNAKDEDLFARLTKLKRKVDIWSVGLITSQRTLVSWVSDTYPFVGTQVRPLHLAAVDGAAWCAAAEKAVWSGAAAARDIAFPNARPEERKVILERLHPGPVLWARFEGVFHELLDAIAASDEHAAEQQPLVHAQARADFARSVVAVSQAALEAGLRSLPASGLALEALVKAEARLTKALSNPRAFPAEFLEATMPPTPDVDAPPSAGSAPSADSPLRAAGTETESTAKTKAAPSGAFAHWLVSLVETRNHGFLKPLKESLPSAALRGEALEALSLAADFAPREGQRSAYELTAHLFARYHAAMPTLDRARLYGSGDMGAACRRIGLGFARGPADPGSLALFRRLTGDRSVPAMVLSEAVDRLRAGGSVPPHWASLVEDLADWPRRQESVRKEWARSFYTPASRARQNPKAEPPAQQRRSPSTTAKTSW</sequence>
<dbReference type="Proteomes" id="UP001432075">
    <property type="component" value="Chromosome"/>
</dbReference>
<dbReference type="RefSeq" id="WP_328774814.1">
    <property type="nucleotide sequence ID" value="NZ_CP108057.1"/>
</dbReference>
<dbReference type="InterPro" id="IPR038287">
    <property type="entry name" value="Cse2_sf"/>
</dbReference>
<accession>A0ABZ1RE07</accession>
<proteinExistence type="predicted"/>
<keyword evidence="3" id="KW-1185">Reference proteome</keyword>
<dbReference type="Gene3D" id="1.10.520.40">
    <property type="entry name" value="CRISPR-associated protein Cse2"/>
    <property type="match status" value="1"/>
</dbReference>